<keyword evidence="2 9" id="KW-0645">Protease</keyword>
<evidence type="ECO:0000313" key="9">
    <source>
        <dbReference type="EMBL" id="ABL74967.1"/>
    </source>
</evidence>
<dbReference type="InterPro" id="IPR038765">
    <property type="entry name" value="Papain-like_cys_pep_sf"/>
</dbReference>
<dbReference type="PRINTS" id="PR00705">
    <property type="entry name" value="PAPAIN"/>
</dbReference>
<evidence type="ECO:0000256" key="2">
    <source>
        <dbReference type="ARBA" id="ARBA00022670"/>
    </source>
</evidence>
<feature type="signal peptide" evidence="6">
    <location>
        <begin position="1"/>
        <end position="20"/>
    </location>
</feature>
<dbReference type="GO" id="GO:0008234">
    <property type="term" value="F:cysteine-type peptidase activity"/>
    <property type="evidence" value="ECO:0007669"/>
    <property type="project" value="UniProtKB-KW"/>
</dbReference>
<name>A1YJR6_ACACA</name>
<dbReference type="PROSITE" id="PS00640">
    <property type="entry name" value="THIOL_PROTEASE_ASN"/>
    <property type="match status" value="1"/>
</dbReference>
<keyword evidence="5" id="KW-1015">Disulfide bond</keyword>
<reference evidence="9" key="1">
    <citation type="submission" date="2006-10" db="EMBL/GenBank/DDBJ databases">
        <title>Biochemical characterization of a cysteine protease from Acanthamoeba castellanii.</title>
        <authorList>
            <person name="Na B.-K."/>
            <person name="Kang J.-M."/>
            <person name="Sohn W.-M."/>
        </authorList>
    </citation>
    <scope>NUCLEOTIDE SEQUENCE</scope>
</reference>
<feature type="domain" description="Cathepsin propeptide inhibitor" evidence="8">
    <location>
        <begin position="30"/>
        <end position="85"/>
    </location>
</feature>
<dbReference type="Pfam" id="PF08246">
    <property type="entry name" value="Inhibitor_I29"/>
    <property type="match status" value="1"/>
</dbReference>
<protein>
    <submittedName>
        <fullName evidence="9">Cysteine protease</fullName>
    </submittedName>
</protein>
<evidence type="ECO:0000256" key="1">
    <source>
        <dbReference type="ARBA" id="ARBA00008455"/>
    </source>
</evidence>
<feature type="chain" id="PRO_5018713760" evidence="6">
    <location>
        <begin position="21"/>
        <end position="330"/>
    </location>
</feature>
<keyword evidence="4" id="KW-0788">Thiol protease</keyword>
<evidence type="ECO:0000259" key="8">
    <source>
        <dbReference type="SMART" id="SM00848"/>
    </source>
</evidence>
<organism evidence="9">
    <name type="scientific">Acanthamoeba castellanii</name>
    <name type="common">Amoeba</name>
    <dbReference type="NCBI Taxonomy" id="5755"/>
    <lineage>
        <taxon>Eukaryota</taxon>
        <taxon>Amoebozoa</taxon>
        <taxon>Discosea</taxon>
        <taxon>Longamoebia</taxon>
        <taxon>Centramoebida</taxon>
        <taxon>Acanthamoebidae</taxon>
        <taxon>Acanthamoeba</taxon>
    </lineage>
</organism>
<dbReference type="GO" id="GO:0006508">
    <property type="term" value="P:proteolysis"/>
    <property type="evidence" value="ECO:0007669"/>
    <property type="project" value="UniProtKB-KW"/>
</dbReference>
<evidence type="ECO:0000259" key="7">
    <source>
        <dbReference type="SMART" id="SM00645"/>
    </source>
</evidence>
<dbReference type="CDD" id="cd02248">
    <property type="entry name" value="Peptidase_C1A"/>
    <property type="match status" value="1"/>
</dbReference>
<dbReference type="PROSITE" id="PS00639">
    <property type="entry name" value="THIOL_PROTEASE_HIS"/>
    <property type="match status" value="1"/>
</dbReference>
<dbReference type="SUPFAM" id="SSF54001">
    <property type="entry name" value="Cysteine proteinases"/>
    <property type="match status" value="1"/>
</dbReference>
<feature type="domain" description="Peptidase C1A papain C-terminal" evidence="7">
    <location>
        <begin position="115"/>
        <end position="329"/>
    </location>
</feature>
<dbReference type="PANTHER" id="PTHR12411">
    <property type="entry name" value="CYSTEINE PROTEASE FAMILY C1-RELATED"/>
    <property type="match status" value="1"/>
</dbReference>
<dbReference type="FunFam" id="3.90.70.10:FF:000006">
    <property type="entry name" value="Cathepsin S"/>
    <property type="match status" value="1"/>
</dbReference>
<dbReference type="InterPro" id="IPR013128">
    <property type="entry name" value="Peptidase_C1A"/>
</dbReference>
<dbReference type="PROSITE" id="PS00139">
    <property type="entry name" value="THIOL_PROTEASE_CYS"/>
    <property type="match status" value="1"/>
</dbReference>
<dbReference type="EMBL" id="EF053509">
    <property type="protein sequence ID" value="ABL74967.1"/>
    <property type="molecule type" value="mRNA"/>
</dbReference>
<dbReference type="AlphaFoldDB" id="A1YJR6"/>
<dbReference type="Pfam" id="PF00112">
    <property type="entry name" value="Peptidase_C1"/>
    <property type="match status" value="1"/>
</dbReference>
<evidence type="ECO:0000256" key="6">
    <source>
        <dbReference type="SAM" id="SignalP"/>
    </source>
</evidence>
<dbReference type="SMART" id="SM00645">
    <property type="entry name" value="Pept_C1"/>
    <property type="match status" value="1"/>
</dbReference>
<comment type="similarity">
    <text evidence="1">Belongs to the peptidase C1 family.</text>
</comment>
<dbReference type="SMART" id="SM00848">
    <property type="entry name" value="Inhibitor_I29"/>
    <property type="match status" value="1"/>
</dbReference>
<keyword evidence="3" id="KW-0378">Hydrolase</keyword>
<evidence type="ECO:0000256" key="4">
    <source>
        <dbReference type="ARBA" id="ARBA00022807"/>
    </source>
</evidence>
<dbReference type="VEuPathDB" id="AmoebaDB:ACA1_051490"/>
<keyword evidence="6" id="KW-0732">Signal</keyword>
<dbReference type="InterPro" id="IPR013201">
    <property type="entry name" value="Prot_inhib_I29"/>
</dbReference>
<dbReference type="InterPro" id="IPR039417">
    <property type="entry name" value="Peptidase_C1A_papain-like"/>
</dbReference>
<sequence>MRSATLLALFAALFVASTLAYKHDPLTGVFADWMRTHTKSYSNEEFVFRWNVWRENYNFIQEENRKNNSYYLTMNKFGDLTNAEFNKVYKGLAFDYSAHILKAKAATPAAPAPGLPANFDWRQKGAVTHVKNQGQCGSCWSFSTTGSTEGANFLKRGTLVSLSEQNLIDCSGSYGNNGCNGGLMDYAFEYIINNKGIDTEASYPYETAQYNCRYNPANSGGSLTSYTDVSSGDENALLNAVAIEPTSVAIDASHNSFQFYSGGVYYESSCSSTQLDHGVLAVGWGTENGQDYWLVKNSWGADWGLQGYIKMARNRHNNCGIATAASYPTA</sequence>
<dbReference type="InterPro" id="IPR000668">
    <property type="entry name" value="Peptidase_C1A_C"/>
</dbReference>
<dbReference type="Gene3D" id="3.90.70.10">
    <property type="entry name" value="Cysteine proteinases"/>
    <property type="match status" value="1"/>
</dbReference>
<dbReference type="InterPro" id="IPR025661">
    <property type="entry name" value="Pept_asp_AS"/>
</dbReference>
<proteinExistence type="evidence at transcript level"/>
<dbReference type="InterPro" id="IPR025660">
    <property type="entry name" value="Pept_his_AS"/>
</dbReference>
<accession>A1YJR6</accession>
<evidence type="ECO:0000256" key="5">
    <source>
        <dbReference type="ARBA" id="ARBA00023157"/>
    </source>
</evidence>
<evidence type="ECO:0000256" key="3">
    <source>
        <dbReference type="ARBA" id="ARBA00022801"/>
    </source>
</evidence>
<dbReference type="InterPro" id="IPR000169">
    <property type="entry name" value="Pept_cys_AS"/>
</dbReference>